<protein>
    <submittedName>
        <fullName evidence="3">Uncharacterized protein LOC111135722</fullName>
    </submittedName>
</protein>
<keyword evidence="1" id="KW-0732">Signal</keyword>
<keyword evidence="2" id="KW-1185">Reference proteome</keyword>
<feature type="signal peptide" evidence="1">
    <location>
        <begin position="1"/>
        <end position="18"/>
    </location>
</feature>
<accession>A0A8B8EPJ1</accession>
<dbReference type="AlphaFoldDB" id="A0A8B8EPJ1"/>
<dbReference type="GeneID" id="111135722"/>
<dbReference type="RefSeq" id="XP_022341738.1">
    <property type="nucleotide sequence ID" value="XM_022486030.1"/>
</dbReference>
<evidence type="ECO:0000256" key="1">
    <source>
        <dbReference type="SAM" id="SignalP"/>
    </source>
</evidence>
<dbReference type="KEGG" id="cvn:111135722"/>
<sequence length="138" mass="15496">MDANVFFISFSICALSLAENDPESCRRLNNPRLIPYCYQEQVYLTCAQTCAGLILADDKYVRAECPWGNNDNVIANNLDSFCREAITPAICYDTCINPVTMVPKRVLGWKCCKTCVDVCGEAPSRDPNFEIRYPGVYS</sequence>
<dbReference type="Proteomes" id="UP000694844">
    <property type="component" value="Chromosome 1"/>
</dbReference>
<feature type="chain" id="PRO_5034782385" evidence="1">
    <location>
        <begin position="19"/>
        <end position="138"/>
    </location>
</feature>
<proteinExistence type="predicted"/>
<dbReference type="OrthoDB" id="6139285at2759"/>
<name>A0A8B8EPJ1_CRAVI</name>
<reference evidence="3" key="2">
    <citation type="submission" date="2025-08" db="UniProtKB">
        <authorList>
            <consortium name="RefSeq"/>
        </authorList>
    </citation>
    <scope>IDENTIFICATION</scope>
    <source>
        <tissue evidence="3">Whole sample</tissue>
    </source>
</reference>
<reference evidence="2" key="1">
    <citation type="submission" date="2024-06" db="UniProtKB">
        <authorList>
            <consortium name="RefSeq"/>
        </authorList>
    </citation>
    <scope>NUCLEOTIDE SEQUENCE [LARGE SCALE GENOMIC DNA]</scope>
</reference>
<evidence type="ECO:0000313" key="3">
    <source>
        <dbReference type="RefSeq" id="XP_022341738.1"/>
    </source>
</evidence>
<evidence type="ECO:0000313" key="2">
    <source>
        <dbReference type="Proteomes" id="UP000694844"/>
    </source>
</evidence>
<organism evidence="2 3">
    <name type="scientific">Crassostrea virginica</name>
    <name type="common">Eastern oyster</name>
    <dbReference type="NCBI Taxonomy" id="6565"/>
    <lineage>
        <taxon>Eukaryota</taxon>
        <taxon>Metazoa</taxon>
        <taxon>Spiralia</taxon>
        <taxon>Lophotrochozoa</taxon>
        <taxon>Mollusca</taxon>
        <taxon>Bivalvia</taxon>
        <taxon>Autobranchia</taxon>
        <taxon>Pteriomorphia</taxon>
        <taxon>Ostreida</taxon>
        <taxon>Ostreoidea</taxon>
        <taxon>Ostreidae</taxon>
        <taxon>Crassostrea</taxon>
    </lineage>
</organism>
<gene>
    <name evidence="3" type="primary">LOC111135722</name>
</gene>